<accession>A0A3B0AL84</accession>
<dbReference type="EMBL" id="RBAM01000024">
    <property type="protein sequence ID" value="RKN61855.1"/>
    <property type="molecule type" value="Genomic_DNA"/>
</dbReference>
<reference evidence="1 2" key="1">
    <citation type="journal article" date="2015" name="Antonie Van Leeuwenhoek">
        <title>Streptomyces klenkii sp. nov., isolated from deep marine sediment.</title>
        <authorList>
            <person name="Veyisoglu A."/>
            <person name="Sahin N."/>
        </authorList>
    </citation>
    <scope>NUCLEOTIDE SEQUENCE [LARGE SCALE GENOMIC DNA]</scope>
    <source>
        <strain evidence="1 2">KCTC 29202</strain>
    </source>
</reference>
<name>A0A3B0AL84_9ACTN</name>
<proteinExistence type="predicted"/>
<evidence type="ECO:0000313" key="2">
    <source>
        <dbReference type="Proteomes" id="UP000270343"/>
    </source>
</evidence>
<dbReference type="AlphaFoldDB" id="A0A3B0AL84"/>
<dbReference type="Proteomes" id="UP000270343">
    <property type="component" value="Unassembled WGS sequence"/>
</dbReference>
<protein>
    <submittedName>
        <fullName evidence="1">Uncharacterized protein</fullName>
    </submittedName>
</protein>
<comment type="caution">
    <text evidence="1">The sequence shown here is derived from an EMBL/GenBank/DDBJ whole genome shotgun (WGS) entry which is preliminary data.</text>
</comment>
<organism evidence="1 2">
    <name type="scientific">Streptomyces klenkii</name>
    <dbReference type="NCBI Taxonomy" id="1420899"/>
    <lineage>
        <taxon>Bacteria</taxon>
        <taxon>Bacillati</taxon>
        <taxon>Actinomycetota</taxon>
        <taxon>Actinomycetes</taxon>
        <taxon>Kitasatosporales</taxon>
        <taxon>Streptomycetaceae</taxon>
        <taxon>Streptomyces</taxon>
    </lineage>
</organism>
<keyword evidence="2" id="KW-1185">Reference proteome</keyword>
<sequence length="148" mass="15082">MFFAARDAAQSMTSSSVGASSNALSWDNVSVDVLGGWAIGNPTRFTPTIAGWYQLAGAASFNASTGGTVRGVSWLVNGSLPVAATARDHATTAIANTSLTAMARTLPVQLNGSTDYVELAPFQDSGSALDTATGSTRPYVAVFFAGPA</sequence>
<evidence type="ECO:0000313" key="1">
    <source>
        <dbReference type="EMBL" id="RKN61855.1"/>
    </source>
</evidence>
<gene>
    <name evidence="1" type="ORF">D7231_31780</name>
</gene>